<comment type="caution">
    <text evidence="1">The sequence shown here is derived from an EMBL/GenBank/DDBJ whole genome shotgun (WGS) entry which is preliminary data.</text>
</comment>
<gene>
    <name evidence="1" type="ORF">S01H1_19268</name>
</gene>
<protein>
    <submittedName>
        <fullName evidence="1">Uncharacterized protein</fullName>
    </submittedName>
</protein>
<dbReference type="AlphaFoldDB" id="X0TY16"/>
<feature type="non-terminal residue" evidence="1">
    <location>
        <position position="1"/>
    </location>
</feature>
<proteinExistence type="predicted"/>
<accession>X0TY16</accession>
<sequence>TFDEKRLLCETVFKRLYVEEGKITKAKLNAPFAIIAASAKGSESVLNGGPFWTRTRDLSLIRETLQK</sequence>
<organism evidence="1">
    <name type="scientific">marine sediment metagenome</name>
    <dbReference type="NCBI Taxonomy" id="412755"/>
    <lineage>
        <taxon>unclassified sequences</taxon>
        <taxon>metagenomes</taxon>
        <taxon>ecological metagenomes</taxon>
    </lineage>
</organism>
<reference evidence="1" key="1">
    <citation type="journal article" date="2014" name="Front. Microbiol.">
        <title>High frequency of phylogenetically diverse reductive dehalogenase-homologous genes in deep subseafloor sedimentary metagenomes.</title>
        <authorList>
            <person name="Kawai M."/>
            <person name="Futagami T."/>
            <person name="Toyoda A."/>
            <person name="Takaki Y."/>
            <person name="Nishi S."/>
            <person name="Hori S."/>
            <person name="Arai W."/>
            <person name="Tsubouchi T."/>
            <person name="Morono Y."/>
            <person name="Uchiyama I."/>
            <person name="Ito T."/>
            <person name="Fujiyama A."/>
            <person name="Inagaki F."/>
            <person name="Takami H."/>
        </authorList>
    </citation>
    <scope>NUCLEOTIDE SEQUENCE</scope>
    <source>
        <strain evidence="1">Expedition CK06-06</strain>
    </source>
</reference>
<name>X0TY16_9ZZZZ</name>
<evidence type="ECO:0000313" key="1">
    <source>
        <dbReference type="EMBL" id="GAF93022.1"/>
    </source>
</evidence>
<dbReference type="EMBL" id="BARS01010389">
    <property type="protein sequence ID" value="GAF93022.1"/>
    <property type="molecule type" value="Genomic_DNA"/>
</dbReference>